<evidence type="ECO:0000313" key="3">
    <source>
        <dbReference type="EMBL" id="MXP75860.1"/>
    </source>
</evidence>
<proteinExistence type="predicted"/>
<dbReference type="SUPFAM" id="SSF56059">
    <property type="entry name" value="Glutathione synthetase ATP-binding domain-like"/>
    <property type="match status" value="1"/>
</dbReference>
<dbReference type="SUPFAM" id="SSF52009">
    <property type="entry name" value="Phosphohistidine domain"/>
    <property type="match status" value="1"/>
</dbReference>
<evidence type="ECO:0000259" key="1">
    <source>
        <dbReference type="Pfam" id="PF00391"/>
    </source>
</evidence>
<name>A0A7X3MGK6_9FIRM</name>
<reference evidence="3 4" key="1">
    <citation type="submission" date="2019-12" db="EMBL/GenBank/DDBJ databases">
        <title>Sporaefaciens musculi gen. nov., sp. nov., a novel bacterium isolated from the caecum of an obese mouse.</title>
        <authorList>
            <person name="Rasmussen T.S."/>
            <person name="Streidl T."/>
            <person name="Hitch T.C.A."/>
            <person name="Wortmann E."/>
            <person name="Deptula P."/>
            <person name="Hansen M."/>
            <person name="Nielsen D.S."/>
            <person name="Clavel T."/>
            <person name="Vogensen F.K."/>
        </authorList>
    </citation>
    <scope>NUCLEOTIDE SEQUENCE [LARGE SCALE GENOMIC DNA]</scope>
    <source>
        <strain evidence="3 4">WCA-9-b2</strain>
    </source>
</reference>
<dbReference type="Gene3D" id="3.50.30.10">
    <property type="entry name" value="Phosphohistidine domain"/>
    <property type="match status" value="1"/>
</dbReference>
<dbReference type="AlphaFoldDB" id="A0A7X3MGK6"/>
<feature type="domain" description="PEP-utilising enzyme mobile" evidence="1">
    <location>
        <begin position="703"/>
        <end position="771"/>
    </location>
</feature>
<dbReference type="PANTHER" id="PTHR43615">
    <property type="entry name" value="PHOSPHOENOLPYRUVATE SYNTHASE-RELATED"/>
    <property type="match status" value="1"/>
</dbReference>
<comment type="caution">
    <text evidence="3">The sequence shown here is derived from an EMBL/GenBank/DDBJ whole genome shotgun (WGS) entry which is preliminary data.</text>
</comment>
<dbReference type="Pfam" id="PF00391">
    <property type="entry name" value="PEP-utilizers"/>
    <property type="match status" value="1"/>
</dbReference>
<dbReference type="RefSeq" id="WP_159751047.1">
    <property type="nucleotide sequence ID" value="NZ_WUQX01000001.1"/>
</dbReference>
<evidence type="ECO:0000259" key="2">
    <source>
        <dbReference type="Pfam" id="PF01326"/>
    </source>
</evidence>
<dbReference type="InterPro" id="IPR013815">
    <property type="entry name" value="ATP_grasp_subdomain_1"/>
</dbReference>
<dbReference type="Proteomes" id="UP000460412">
    <property type="component" value="Unassembled WGS sequence"/>
</dbReference>
<dbReference type="Gene3D" id="3.30.470.20">
    <property type="entry name" value="ATP-grasp fold, B domain"/>
    <property type="match status" value="1"/>
</dbReference>
<gene>
    <name evidence="3" type="ORF">GN277_10845</name>
</gene>
<dbReference type="InterPro" id="IPR051549">
    <property type="entry name" value="PEP_Utilizing_Enz"/>
</dbReference>
<dbReference type="InterPro" id="IPR002192">
    <property type="entry name" value="PPDK_AMP/ATP-bd"/>
</dbReference>
<dbReference type="Pfam" id="PF01326">
    <property type="entry name" value="PPDK_N"/>
    <property type="match status" value="1"/>
</dbReference>
<evidence type="ECO:0000313" key="4">
    <source>
        <dbReference type="Proteomes" id="UP000460412"/>
    </source>
</evidence>
<dbReference type="InterPro" id="IPR036637">
    <property type="entry name" value="Phosphohistidine_dom_sf"/>
</dbReference>
<dbReference type="Gene3D" id="3.30.1490.20">
    <property type="entry name" value="ATP-grasp fold, A domain"/>
    <property type="match status" value="1"/>
</dbReference>
<feature type="domain" description="Pyruvate phosphate dikinase AMP/ATP-binding" evidence="2">
    <location>
        <begin position="47"/>
        <end position="100"/>
    </location>
</feature>
<evidence type="ECO:0008006" key="5">
    <source>
        <dbReference type="Google" id="ProtNLM"/>
    </source>
</evidence>
<dbReference type="NCBIfam" id="NF004508">
    <property type="entry name" value="PRK05849.1"/>
    <property type="match status" value="1"/>
</dbReference>
<protein>
    <recommendedName>
        <fullName evidence="5">Phosphoenolpyruvate synthase</fullName>
    </recommendedName>
</protein>
<dbReference type="GO" id="GO:0005524">
    <property type="term" value="F:ATP binding"/>
    <property type="evidence" value="ECO:0007669"/>
    <property type="project" value="InterPro"/>
</dbReference>
<dbReference type="GO" id="GO:0016301">
    <property type="term" value="F:kinase activity"/>
    <property type="evidence" value="ECO:0007669"/>
    <property type="project" value="InterPro"/>
</dbReference>
<dbReference type="InterPro" id="IPR008279">
    <property type="entry name" value="PEP-util_enz_mobile_dom"/>
</dbReference>
<sequence length="780" mass="89700">MMNHTKAGMLKYLKENLSSINILPLMVLRSRDFRMEEEKAVNAILMFAENCPLAIRSSSSMEDTWEYSNAGKFESFLNVSPTHNAVREAVEKVYQSYQTDGDEEILIQPMLENVKKSGVAFTVDMNTFADYYTVNFYEGDDSSAVTSGYSNELKTFVQYKYSEKPIRDRDMNSLITACRQIEKFLKNDSLDIEFAVNREGKVFIFQVRPIAKGNREVGEKLDLKPALNRIYKKVKKLSAVHPFLLGRTTCFGVMPDWNPAEILGIRPKKLAISLYKELITDDVWAHQRYDYGYRDLTMHPLMISFCGVPYIDTRITFNSFIPKNLNTKISEKLVNHYLSKLSRYPKYHDKIEFEIVYSCYYLGLHDKLKELLDCGFNENEITRIEFSLLELTNQIINPEKGLYKEDIAKISLLEKNYSKIVQSDISIIDKIYWLIEECKAYGTLPFAGVARAGFIAVQFLKSFVNIGMIDRKEYDAYMNSLDTVNRKMNRDLNKLYKGVLTKEEFLETYGHIRPGTYDILSKRYDEAFDEYFDGNSMEDLPKPEEVFSFSKEQMERMQLELEENGLGITANELMVFIRESMEGREYLKFVFTKSVSKILQLIGELGGRVGISEKDMAYLDISVVKRLYADLYTGDIKTVFEENIRANRVQYQNAMQIKLPSIIVAPEDIYSFYLLGEEPNFITQKSITSDLLVLDSSDGQDLKGKIVFIRAADPGYDFLFSKGIAGLVTQFGGANSHMAVRCAELAIPAVIGVGEQNYTEWSRYKKVTIDCLKKQVIKIK</sequence>
<dbReference type="PANTHER" id="PTHR43615:SF1">
    <property type="entry name" value="PPDK_N DOMAIN-CONTAINING PROTEIN"/>
    <property type="match status" value="1"/>
</dbReference>
<dbReference type="EMBL" id="WUQX01000001">
    <property type="protein sequence ID" value="MXP75860.1"/>
    <property type="molecule type" value="Genomic_DNA"/>
</dbReference>
<keyword evidence="4" id="KW-1185">Reference proteome</keyword>
<accession>A0A7X3MGK6</accession>
<organism evidence="3 4">
    <name type="scientific">Sporofaciens musculi</name>
    <dbReference type="NCBI Taxonomy" id="2681861"/>
    <lineage>
        <taxon>Bacteria</taxon>
        <taxon>Bacillati</taxon>
        <taxon>Bacillota</taxon>
        <taxon>Clostridia</taxon>
        <taxon>Lachnospirales</taxon>
        <taxon>Lachnospiraceae</taxon>
        <taxon>Sporofaciens</taxon>
    </lineage>
</organism>